<evidence type="ECO:0000313" key="1">
    <source>
        <dbReference type="EMBL" id="EEN47211.1"/>
    </source>
</evidence>
<gene>
    <name evidence="1" type="ORF">BRAFLDRAFT_105402</name>
</gene>
<organism>
    <name type="scientific">Branchiostoma floridae</name>
    <name type="common">Florida lancelet</name>
    <name type="synonym">Amphioxus</name>
    <dbReference type="NCBI Taxonomy" id="7739"/>
    <lineage>
        <taxon>Eukaryota</taxon>
        <taxon>Metazoa</taxon>
        <taxon>Chordata</taxon>
        <taxon>Cephalochordata</taxon>
        <taxon>Leptocardii</taxon>
        <taxon>Amphioxiformes</taxon>
        <taxon>Branchiostomatidae</taxon>
        <taxon>Branchiostoma</taxon>
    </lineage>
</organism>
<name>C3ZJS6_BRAFL</name>
<protein>
    <submittedName>
        <fullName evidence="1">Uncharacterized protein</fullName>
    </submittedName>
</protein>
<dbReference type="AlphaFoldDB" id="C3ZJS6"/>
<sequence length="411" mass="47332">MVESALGRFVGGPNVAVKNMNEVKLRHVAQMALYFNTVGLELGNDLINVIKTFYTSARGLDDVISGRATAGDNAVAAKISDMGGYQKYASTLTPDQIYELTQSSRQSHMMNESVQTSVQFTMDEMLEVICEVVKLPTINTNIIISDLSYEMLEPRYMTDLFYAAVQEITEVSEDRDQVTSLISEICNRPINILGENRIAKLREELYKMIMPRAFLLYDRDSTPNIGHLLHTLCGAPSATVRSFYELCNFTDFDGLTGSDEVITRIQSLEKLLVRNIEKCPTPLNNFSENWTLDVEVSIRPRLVEEFKCLFGTQLCFLMWLELCRRFVDFFKFTDVGNPFECRAIGDRIFPNERSHTDESITDRHPYRILPTNTIYYDGRFYYGFWERGYKCQTYRGLIARVWYDECYSLRN</sequence>
<reference evidence="1" key="1">
    <citation type="journal article" date="2008" name="Nature">
        <title>The amphioxus genome and the evolution of the chordate karyotype.</title>
        <authorList>
            <consortium name="US DOE Joint Genome Institute (JGI-PGF)"/>
            <person name="Putnam N.H."/>
            <person name="Butts T."/>
            <person name="Ferrier D.E.K."/>
            <person name="Furlong R.F."/>
            <person name="Hellsten U."/>
            <person name="Kawashima T."/>
            <person name="Robinson-Rechavi M."/>
            <person name="Shoguchi E."/>
            <person name="Terry A."/>
            <person name="Yu J.-K."/>
            <person name="Benito-Gutierrez E.L."/>
            <person name="Dubchak I."/>
            <person name="Garcia-Fernandez J."/>
            <person name="Gibson-Brown J.J."/>
            <person name="Grigoriev I.V."/>
            <person name="Horton A.C."/>
            <person name="de Jong P.J."/>
            <person name="Jurka J."/>
            <person name="Kapitonov V.V."/>
            <person name="Kohara Y."/>
            <person name="Kuroki Y."/>
            <person name="Lindquist E."/>
            <person name="Lucas S."/>
            <person name="Osoegawa K."/>
            <person name="Pennacchio L.A."/>
            <person name="Salamov A.A."/>
            <person name="Satou Y."/>
            <person name="Sauka-Spengler T."/>
            <person name="Schmutz J."/>
            <person name="Shin-I T."/>
            <person name="Toyoda A."/>
            <person name="Bronner-Fraser M."/>
            <person name="Fujiyama A."/>
            <person name="Holland L.Z."/>
            <person name="Holland P.W.H."/>
            <person name="Satoh N."/>
            <person name="Rokhsar D.S."/>
        </authorList>
    </citation>
    <scope>NUCLEOTIDE SEQUENCE [LARGE SCALE GENOMIC DNA]</scope>
    <source>
        <strain evidence="1">S238N-H82</strain>
        <tissue evidence="1">Testes</tissue>
    </source>
</reference>
<accession>C3ZJS6</accession>
<dbReference type="InParanoid" id="C3ZJS6"/>
<dbReference type="EMBL" id="GG666633">
    <property type="protein sequence ID" value="EEN47211.1"/>
    <property type="molecule type" value="Genomic_DNA"/>
</dbReference>
<proteinExistence type="predicted"/>